<dbReference type="STRING" id="56857.A0A200Q7C4"/>
<name>A0A200Q7C4_MACCD</name>
<dbReference type="FunFam" id="1.10.10.60:FF:000287">
    <property type="entry name" value="TSL-kinase interacting protein 1"/>
    <property type="match status" value="1"/>
</dbReference>
<dbReference type="SUPFAM" id="SSF46689">
    <property type="entry name" value="Homeodomain-like"/>
    <property type="match status" value="1"/>
</dbReference>
<dbReference type="GO" id="GO:0005634">
    <property type="term" value="C:nucleus"/>
    <property type="evidence" value="ECO:0007669"/>
    <property type="project" value="TreeGrafter"/>
</dbReference>
<evidence type="ECO:0000313" key="6">
    <source>
        <dbReference type="EMBL" id="OVA06342.1"/>
    </source>
</evidence>
<dbReference type="InParanoid" id="A0A200Q7C4"/>
<dbReference type="PANTHER" id="PTHR21677:SF1">
    <property type="entry name" value="PROTEIN CRAMPED-LIKE"/>
    <property type="match status" value="1"/>
</dbReference>
<feature type="compositionally biased region" description="Polar residues" evidence="3">
    <location>
        <begin position="222"/>
        <end position="244"/>
    </location>
</feature>
<feature type="compositionally biased region" description="Basic residues" evidence="3">
    <location>
        <begin position="1007"/>
        <end position="1021"/>
    </location>
</feature>
<gene>
    <name evidence="6" type="ORF">BVC80_8883g5</name>
</gene>
<dbReference type="InterPro" id="IPR055315">
    <property type="entry name" value="Cramped-like"/>
</dbReference>
<feature type="compositionally biased region" description="Polar residues" evidence="3">
    <location>
        <begin position="175"/>
        <end position="189"/>
    </location>
</feature>
<dbReference type="InterPro" id="IPR009057">
    <property type="entry name" value="Homeodomain-like_sf"/>
</dbReference>
<evidence type="ECO:0000256" key="3">
    <source>
        <dbReference type="SAM" id="MobiDB-lite"/>
    </source>
</evidence>
<feature type="region of interest" description="Disordered" evidence="3">
    <location>
        <begin position="165"/>
        <end position="258"/>
    </location>
</feature>
<evidence type="ECO:0000313" key="7">
    <source>
        <dbReference type="Proteomes" id="UP000195402"/>
    </source>
</evidence>
<reference evidence="6 7" key="1">
    <citation type="journal article" date="2017" name="Mol. Plant">
        <title>The Genome of Medicinal Plant Macleaya cordata Provides New Insights into Benzylisoquinoline Alkaloids Metabolism.</title>
        <authorList>
            <person name="Liu X."/>
            <person name="Liu Y."/>
            <person name="Huang P."/>
            <person name="Ma Y."/>
            <person name="Qing Z."/>
            <person name="Tang Q."/>
            <person name="Cao H."/>
            <person name="Cheng P."/>
            <person name="Zheng Y."/>
            <person name="Yuan Z."/>
            <person name="Zhou Y."/>
            <person name="Liu J."/>
            <person name="Tang Z."/>
            <person name="Zhuo Y."/>
            <person name="Zhang Y."/>
            <person name="Yu L."/>
            <person name="Huang J."/>
            <person name="Yang P."/>
            <person name="Peng Q."/>
            <person name="Zhang J."/>
            <person name="Jiang W."/>
            <person name="Zhang Z."/>
            <person name="Lin K."/>
            <person name="Ro D.K."/>
            <person name="Chen X."/>
            <person name="Xiong X."/>
            <person name="Shang Y."/>
            <person name="Huang S."/>
            <person name="Zeng J."/>
        </authorList>
    </citation>
    <scope>NUCLEOTIDE SEQUENCE [LARGE SCALE GENOMIC DNA]</scope>
    <source>
        <strain evidence="7">cv. BLH2017</strain>
        <tissue evidence="6">Root</tissue>
    </source>
</reference>
<dbReference type="Pfam" id="PF15375">
    <property type="entry name" value="FSAF1"/>
    <property type="match status" value="1"/>
</dbReference>
<dbReference type="InterPro" id="IPR027973">
    <property type="entry name" value="FSAF1-like"/>
</dbReference>
<dbReference type="GO" id="GO:0007389">
    <property type="term" value="P:pattern specification process"/>
    <property type="evidence" value="ECO:0007669"/>
    <property type="project" value="TreeGrafter"/>
</dbReference>
<dbReference type="EMBL" id="MVGT01002854">
    <property type="protein sequence ID" value="OVA06342.1"/>
    <property type="molecule type" value="Genomic_DNA"/>
</dbReference>
<evidence type="ECO:0000256" key="2">
    <source>
        <dbReference type="ARBA" id="ARBA00023242"/>
    </source>
</evidence>
<proteinExistence type="predicted"/>
<organism evidence="6 7">
    <name type="scientific">Macleaya cordata</name>
    <name type="common">Five-seeded plume-poppy</name>
    <name type="synonym">Bocconia cordata</name>
    <dbReference type="NCBI Taxonomy" id="56857"/>
    <lineage>
        <taxon>Eukaryota</taxon>
        <taxon>Viridiplantae</taxon>
        <taxon>Streptophyta</taxon>
        <taxon>Embryophyta</taxon>
        <taxon>Tracheophyta</taxon>
        <taxon>Spermatophyta</taxon>
        <taxon>Magnoliopsida</taxon>
        <taxon>Ranunculales</taxon>
        <taxon>Papaveraceae</taxon>
        <taxon>Papaveroideae</taxon>
        <taxon>Macleaya</taxon>
    </lineage>
</organism>
<dbReference type="PANTHER" id="PTHR21677">
    <property type="entry name" value="CRAMPED PROTEIN"/>
    <property type="match status" value="1"/>
</dbReference>
<dbReference type="GO" id="GO:0003682">
    <property type="term" value="F:chromatin binding"/>
    <property type="evidence" value="ECO:0007669"/>
    <property type="project" value="InterPro"/>
</dbReference>
<feature type="domain" description="SANT" evidence="5">
    <location>
        <begin position="53"/>
        <end position="105"/>
    </location>
</feature>
<protein>
    <submittedName>
        <fullName evidence="6">SANT domain</fullName>
    </submittedName>
</protein>
<accession>A0A200Q7C4</accession>
<dbReference type="InterPro" id="IPR017884">
    <property type="entry name" value="SANT_dom"/>
</dbReference>
<dbReference type="AlphaFoldDB" id="A0A200Q7C4"/>
<dbReference type="PROSITE" id="PS51293">
    <property type="entry name" value="SANT"/>
    <property type="match status" value="1"/>
</dbReference>
<feature type="domain" description="Myb-like" evidence="4">
    <location>
        <begin position="45"/>
        <end position="101"/>
    </location>
</feature>
<keyword evidence="1" id="KW-0238">DNA-binding</keyword>
<keyword evidence="2" id="KW-0539">Nucleus</keyword>
<dbReference type="OrthoDB" id="515799at2759"/>
<feature type="region of interest" description="Disordered" evidence="3">
    <location>
        <begin position="983"/>
        <end position="1021"/>
    </location>
</feature>
<evidence type="ECO:0000256" key="1">
    <source>
        <dbReference type="ARBA" id="ARBA00023125"/>
    </source>
</evidence>
<dbReference type="OMA" id="ADLYWAD"/>
<dbReference type="InterPro" id="IPR001005">
    <property type="entry name" value="SANT/Myb"/>
</dbReference>
<dbReference type="Gene3D" id="1.10.10.60">
    <property type="entry name" value="Homeodomain-like"/>
    <property type="match status" value="1"/>
</dbReference>
<comment type="caution">
    <text evidence="6">The sequence shown here is derived from an EMBL/GenBank/DDBJ whole genome shotgun (WGS) entry which is preliminary data.</text>
</comment>
<dbReference type="GO" id="GO:0003677">
    <property type="term" value="F:DNA binding"/>
    <property type="evidence" value="ECO:0007669"/>
    <property type="project" value="UniProtKB-KW"/>
</dbReference>
<keyword evidence="7" id="KW-1185">Reference proteome</keyword>
<dbReference type="PROSITE" id="PS50090">
    <property type="entry name" value="MYB_LIKE"/>
    <property type="match status" value="1"/>
</dbReference>
<evidence type="ECO:0000259" key="4">
    <source>
        <dbReference type="PROSITE" id="PS50090"/>
    </source>
</evidence>
<dbReference type="FunCoup" id="A0A200Q7C4">
    <property type="interactions" value="2087"/>
</dbReference>
<evidence type="ECO:0000259" key="5">
    <source>
        <dbReference type="PROSITE" id="PS51293"/>
    </source>
</evidence>
<dbReference type="Proteomes" id="UP000195402">
    <property type="component" value="Unassembled WGS sequence"/>
</dbReference>
<dbReference type="CDD" id="cd00167">
    <property type="entry name" value="SANT"/>
    <property type="match status" value="1"/>
</dbReference>
<sequence length="1021" mass="113455">MHMESKVRVECDSLSQSEKSLMKDGETGVTSSSPCIVASQKPVKRKTRQWAAWTHQEEESFFNALRQVGKACFCLSNFEKITSRVQSKNKDQVRHYYYRLVRRMNKLLGPSFSLDAKNSKDTNAAMLRWWALLEKYSCKASKLHLKPRRFKIFIEALEHQLLKDRKKNIRKRPSQGENCSSASPVTVSLHNKAPGHDTRSVKLVVADSQNVQKVGSGRGSSLKRNVNTGTNRSNSKGDLSTVKTVKQRKRTGSSSSAAYKKWEKAAIAGVSLVADAAEHLERTSIDKKVSPDRRSLDESFPLTVVPTAQKGVDSSGVLPSLPLSASSQTQFAETSMQQPFAKLKLQLFPIDEGTRRALEKDEHNPYLELTLSARKKISSVLEHLNRKWGKSSIASGELILFQYSVQRENLVGSQRWTQDTVASAADVYAIVGSPPIFRLRYGWFSTAELSSVTFIPPATPRHIQEEHMHMNIADGKEQNIDGTLMPRLHDCHNSAQLMKSFKDQRSSITENTDLIPCYTDLPEDIIGCIGMDHEKNIPDAVHAFNSLWPRKEIGDGIIQRQCDNADYLRTSNNTTLSAGDWADSLTNISIGELLTEASQAMGTKLTNEIDKLVIESSQFLHQIPFSCDSFDAAIAAHISGRHDKQDVMSAPESHASSIWDAEETRDAFSFQKISRSPTAASLGTCKQITNTSSTIIRGSVEESPEVRTACDGPICKGDLTDNCNSETQRPDDYTKDLGGLTDIYWPDSLGPLDLDMPSSRYHDQDLMFGDSITLSGLNRLIASSLDAFQNCSFFGLDKKEQPSTSEARSSALLLDYKIGGENLGLRLRFQTFAMKRRSLDEPKVESMESKDDKFSALAARLQAQSFSSLSSLSSLDLSLLGSSHMTWKERKALENQRVVSLGGKPVKKQRLPLSAAKVTMKKQKEREQKLLQEGLVLGRFGGRKASSSNRVGEKRKAEDRILRSSEGYFKNGVLNVKHLLRPTPSRDNFVTRLPSFGAGPKKQGGGGKKRGGGRKHGNKKR</sequence>